<dbReference type="GO" id="GO:0003677">
    <property type="term" value="F:DNA binding"/>
    <property type="evidence" value="ECO:0007669"/>
    <property type="project" value="UniProtKB-KW"/>
</dbReference>
<keyword evidence="4" id="KW-1185">Reference proteome</keyword>
<dbReference type="Gene3D" id="1.10.260.40">
    <property type="entry name" value="lambda repressor-like DNA-binding domains"/>
    <property type="match status" value="1"/>
</dbReference>
<dbReference type="InterPro" id="IPR013430">
    <property type="entry name" value="Toxin_antidote_HigA"/>
</dbReference>
<dbReference type="Pfam" id="PF01381">
    <property type="entry name" value="HTH_3"/>
    <property type="match status" value="1"/>
</dbReference>
<dbReference type="PANTHER" id="PTHR36924:SF1">
    <property type="entry name" value="ANTITOXIN HIGA-1"/>
    <property type="match status" value="1"/>
</dbReference>
<dbReference type="InterPro" id="IPR001387">
    <property type="entry name" value="Cro/C1-type_HTH"/>
</dbReference>
<name>A0A5B8VUJ8_9SPHI</name>
<keyword evidence="1" id="KW-0238">DNA-binding</keyword>
<sequence length="102" mass="11400">MESMMPPVHPGAILREDILKEMKLSITKAAENLHISRKQLSEVVNEGAGISAEMAVRLEDAFGVAAEFWLDMQKTYDIWKVKHSGRVHGIRRIGHEPIGHAS</sequence>
<evidence type="ECO:0000256" key="1">
    <source>
        <dbReference type="ARBA" id="ARBA00023125"/>
    </source>
</evidence>
<proteinExistence type="predicted"/>
<dbReference type="Proteomes" id="UP000321362">
    <property type="component" value="Chromosome"/>
</dbReference>
<dbReference type="PANTHER" id="PTHR36924">
    <property type="entry name" value="ANTITOXIN HIGA-1"/>
    <property type="match status" value="1"/>
</dbReference>
<protein>
    <submittedName>
        <fullName evidence="3">HigA family addiction module antidote protein</fullName>
    </submittedName>
</protein>
<dbReference type="OrthoDB" id="3174593at2"/>
<dbReference type="InterPro" id="IPR010982">
    <property type="entry name" value="Lambda_DNA-bd_dom_sf"/>
</dbReference>
<dbReference type="CDD" id="cd00093">
    <property type="entry name" value="HTH_XRE"/>
    <property type="match status" value="1"/>
</dbReference>
<dbReference type="NCBIfam" id="TIGR02607">
    <property type="entry name" value="antidote_HigA"/>
    <property type="match status" value="1"/>
</dbReference>
<evidence type="ECO:0000313" key="4">
    <source>
        <dbReference type="Proteomes" id="UP000321362"/>
    </source>
</evidence>
<dbReference type="SUPFAM" id="SSF47413">
    <property type="entry name" value="lambda repressor-like DNA-binding domains"/>
    <property type="match status" value="1"/>
</dbReference>
<gene>
    <name evidence="3" type="ORF">FSB76_04635</name>
</gene>
<evidence type="ECO:0000313" key="3">
    <source>
        <dbReference type="EMBL" id="QEC75257.1"/>
    </source>
</evidence>
<evidence type="ECO:0000259" key="2">
    <source>
        <dbReference type="PROSITE" id="PS50943"/>
    </source>
</evidence>
<dbReference type="PROSITE" id="PS50943">
    <property type="entry name" value="HTH_CROC1"/>
    <property type="match status" value="1"/>
</dbReference>
<reference evidence="3 4" key="1">
    <citation type="journal article" date="2013" name="J. Microbiol.">
        <title>Mucilaginibacter ginsenosidivorax sp. nov., with ginsenoside converting activity isolated from sediment.</title>
        <authorList>
            <person name="Kim J.K."/>
            <person name="Choi T.E."/>
            <person name="Liu Q.M."/>
            <person name="Park H.Y."/>
            <person name="Yi T.H."/>
            <person name="Yoon M.H."/>
            <person name="Kim S.C."/>
            <person name="Im W.T."/>
        </authorList>
    </citation>
    <scope>NUCLEOTIDE SEQUENCE [LARGE SCALE GENOMIC DNA]</scope>
    <source>
        <strain evidence="3 4">KHI28</strain>
    </source>
</reference>
<organism evidence="3 4">
    <name type="scientific">Mucilaginibacter ginsenosidivorax</name>
    <dbReference type="NCBI Taxonomy" id="862126"/>
    <lineage>
        <taxon>Bacteria</taxon>
        <taxon>Pseudomonadati</taxon>
        <taxon>Bacteroidota</taxon>
        <taxon>Sphingobacteriia</taxon>
        <taxon>Sphingobacteriales</taxon>
        <taxon>Sphingobacteriaceae</taxon>
        <taxon>Mucilaginibacter</taxon>
    </lineage>
</organism>
<feature type="domain" description="HTH cro/C1-type" evidence="2">
    <location>
        <begin position="20"/>
        <end position="69"/>
    </location>
</feature>
<accession>A0A5B8VUJ8</accession>
<dbReference type="AlphaFoldDB" id="A0A5B8VUJ8"/>
<dbReference type="RefSeq" id="WP_147052411.1">
    <property type="nucleotide sequence ID" value="NZ_CP042437.1"/>
</dbReference>
<dbReference type="SMART" id="SM00530">
    <property type="entry name" value="HTH_XRE"/>
    <property type="match status" value="1"/>
</dbReference>
<dbReference type="KEGG" id="mgk:FSB76_04635"/>
<dbReference type="EMBL" id="CP042437">
    <property type="protein sequence ID" value="QEC75257.1"/>
    <property type="molecule type" value="Genomic_DNA"/>
</dbReference>